<dbReference type="EMBL" id="CABWKQ010000032">
    <property type="protein sequence ID" value="VWX38310.1"/>
    <property type="molecule type" value="Genomic_DNA"/>
</dbReference>
<proteinExistence type="predicted"/>
<keyword evidence="1" id="KW-1133">Transmembrane helix</keyword>
<feature type="transmembrane region" description="Helical" evidence="1">
    <location>
        <begin position="97"/>
        <end position="119"/>
    </location>
</feature>
<evidence type="ECO:0000313" key="2">
    <source>
        <dbReference type="EMBL" id="VWX38310.1"/>
    </source>
</evidence>
<keyword evidence="1" id="KW-0812">Transmembrane</keyword>
<gene>
    <name evidence="2" type="ORF">EXIGUO9Y_380073</name>
</gene>
<evidence type="ECO:0000313" key="3">
    <source>
        <dbReference type="Proteomes" id="UP000439752"/>
    </source>
</evidence>
<feature type="transmembrane region" description="Helical" evidence="1">
    <location>
        <begin position="6"/>
        <end position="37"/>
    </location>
</feature>
<name>A0A653IGC6_9BACL</name>
<evidence type="ECO:0000256" key="1">
    <source>
        <dbReference type="SAM" id="Phobius"/>
    </source>
</evidence>
<feature type="transmembrane region" description="Helical" evidence="1">
    <location>
        <begin position="68"/>
        <end position="85"/>
    </location>
</feature>
<keyword evidence="3" id="KW-1185">Reference proteome</keyword>
<dbReference type="RefSeq" id="WP_159173984.1">
    <property type="nucleotide sequence ID" value="NZ_LR732312.1"/>
</dbReference>
<organism evidence="2 3">
    <name type="scientific">Exiguobacterium oxidotolerans</name>
    <dbReference type="NCBI Taxonomy" id="223958"/>
    <lineage>
        <taxon>Bacteria</taxon>
        <taxon>Bacillati</taxon>
        <taxon>Bacillota</taxon>
        <taxon>Bacilli</taxon>
        <taxon>Bacillales</taxon>
        <taxon>Bacillales Family XII. Incertae Sedis</taxon>
        <taxon>Exiguobacterium</taxon>
    </lineage>
</organism>
<dbReference type="AlphaFoldDB" id="A0A653IGC6"/>
<reference evidence="2 3" key="1">
    <citation type="submission" date="2019-10" db="EMBL/GenBank/DDBJ databases">
        <authorList>
            <person name="Karimi E."/>
        </authorList>
    </citation>
    <scope>NUCLEOTIDE SEQUENCE [LARGE SCALE GENOMIC DNA]</scope>
    <source>
        <strain evidence="2">Exiguobacterium sp. 9Y</strain>
    </source>
</reference>
<protein>
    <submittedName>
        <fullName evidence="2">Uncharacterized protein</fullName>
    </submittedName>
</protein>
<sequence>MKPNVVLPMLFLLVIVNLVAPLSALFLVAIGSAFALYKGYTSEDGIQHIFNVKRVSYSLHHPLTRAEALAAGLIGLLTIDLAYLWNGIRTGLSLQDVGYLFFELVTLLLFVYVLFRFLLLGLFEPRTERTPYASRR</sequence>
<keyword evidence="1" id="KW-0472">Membrane</keyword>
<accession>A0A653IGC6</accession>
<dbReference type="Proteomes" id="UP000439752">
    <property type="component" value="Unassembled WGS sequence"/>
</dbReference>